<dbReference type="Gene3D" id="3.40.50.150">
    <property type="entry name" value="Vaccinia Virus protein VP39"/>
    <property type="match status" value="1"/>
</dbReference>
<dbReference type="OrthoDB" id="9802090at2"/>
<comment type="function">
    <text evidence="2 9">Catalyzes the formation of N(7)-methylguanine at position 46 (m7G46) in tRNA.</text>
</comment>
<dbReference type="STRING" id="1794912.AXX12_11585"/>
<evidence type="ECO:0000256" key="4">
    <source>
        <dbReference type="ARBA" id="ARBA00022679"/>
    </source>
</evidence>
<feature type="binding site" evidence="9">
    <location>
        <position position="121"/>
    </location>
    <ligand>
        <name>substrate</name>
    </ligand>
</feature>
<keyword evidence="3 9" id="KW-0489">Methyltransferase</keyword>
<dbReference type="GO" id="GO:0043527">
    <property type="term" value="C:tRNA methyltransferase complex"/>
    <property type="evidence" value="ECO:0007669"/>
    <property type="project" value="TreeGrafter"/>
</dbReference>
<dbReference type="InterPro" id="IPR055361">
    <property type="entry name" value="tRNA_methyltr_TrmB_bact"/>
</dbReference>
<comment type="caution">
    <text evidence="10">The sequence shown here is derived from an EMBL/GenBank/DDBJ whole genome shotgun (WGS) entry which is preliminary data.</text>
</comment>
<comment type="pathway">
    <text evidence="7 9">tRNA modification; N(7)-methylguanine-tRNA biosynthesis.</text>
</comment>
<evidence type="ECO:0000256" key="9">
    <source>
        <dbReference type="HAMAP-Rule" id="MF_01057"/>
    </source>
</evidence>
<feature type="binding site" evidence="9">
    <location>
        <position position="153"/>
    </location>
    <ligand>
        <name>substrate</name>
    </ligand>
</feature>
<evidence type="ECO:0000313" key="11">
    <source>
        <dbReference type="Proteomes" id="UP000076268"/>
    </source>
</evidence>
<dbReference type="NCBIfam" id="TIGR00091">
    <property type="entry name" value="tRNA (guanosine(46)-N7)-methyltransferase TrmB"/>
    <property type="match status" value="1"/>
</dbReference>
<dbReference type="SUPFAM" id="SSF53335">
    <property type="entry name" value="S-adenosyl-L-methionine-dependent methyltransferases"/>
    <property type="match status" value="1"/>
</dbReference>
<feature type="binding site" evidence="9">
    <location>
        <position position="95"/>
    </location>
    <ligand>
        <name>S-adenosyl-L-methionine</name>
        <dbReference type="ChEBI" id="CHEBI:59789"/>
    </ligand>
</feature>
<dbReference type="InterPro" id="IPR003358">
    <property type="entry name" value="tRNA_(Gua-N-7)_MeTrfase_Trmb"/>
</dbReference>
<evidence type="ECO:0000256" key="3">
    <source>
        <dbReference type="ARBA" id="ARBA00022603"/>
    </source>
</evidence>
<dbReference type="RefSeq" id="WP_066243695.1">
    <property type="nucleotide sequence ID" value="NZ_LSGP01000020.1"/>
</dbReference>
<dbReference type="FunFam" id="3.40.50.150:FF:000035">
    <property type="entry name" value="tRNA (guanine-N(7)-)-methyltransferase"/>
    <property type="match status" value="1"/>
</dbReference>
<keyword evidence="5 9" id="KW-0949">S-adenosyl-L-methionine</keyword>
<feature type="binding site" evidence="9">
    <location>
        <begin position="190"/>
        <end position="193"/>
    </location>
    <ligand>
        <name>substrate</name>
    </ligand>
</feature>
<comment type="similarity">
    <text evidence="8 9">Belongs to the class I-like SAM-binding methyltransferase superfamily. TrmB family.</text>
</comment>
<evidence type="ECO:0000313" key="10">
    <source>
        <dbReference type="EMBL" id="KYZ75832.1"/>
    </source>
</evidence>
<dbReference type="InterPro" id="IPR029063">
    <property type="entry name" value="SAM-dependent_MTases_sf"/>
</dbReference>
<feature type="binding site" evidence="9">
    <location>
        <position position="43"/>
    </location>
    <ligand>
        <name>S-adenosyl-L-methionine</name>
        <dbReference type="ChEBI" id="CHEBI:59789"/>
    </ligand>
</feature>
<sequence>MRLRKKPWISEALLEYSDIVVTDGAVNLGQWLSRYGGKELHIEIGTGRGRFISGMAEQHPDKLFIGIEASQDVLYDAARKVRRKGLKNVQLLVFNAITIETLFALGEVDQLYLNFSDPWHKRRHAKRRLTHEGFLAKYQQILKPGGRLCFKTDNEKLFEFSLNQFAAFGLGLSNITFDLHNSDFEGNIMTEYEARFSAKGSKIFRCEARFGR</sequence>
<reference evidence="10 11" key="1">
    <citation type="submission" date="2016-02" db="EMBL/GenBank/DDBJ databases">
        <title>Anaerosporomusa subterraneum gen. nov., sp. nov., a spore-forming obligate anaerobe isolated from saprolite.</title>
        <authorList>
            <person name="Choi J.K."/>
            <person name="Shah M."/>
            <person name="Yee N."/>
        </authorList>
    </citation>
    <scope>NUCLEOTIDE SEQUENCE [LARGE SCALE GENOMIC DNA]</scope>
    <source>
        <strain evidence="10 11">RU4</strain>
    </source>
</reference>
<keyword evidence="6 9" id="KW-0819">tRNA processing</keyword>
<evidence type="ECO:0000256" key="7">
    <source>
        <dbReference type="ARBA" id="ARBA00060552"/>
    </source>
</evidence>
<proteinExistence type="inferred from homology"/>
<evidence type="ECO:0000256" key="2">
    <source>
        <dbReference type="ARBA" id="ARBA00003015"/>
    </source>
</evidence>
<dbReference type="UniPathway" id="UPA00989"/>
<comment type="caution">
    <text evidence="9">Lacks conserved residue(s) required for the propagation of feature annotation.</text>
</comment>
<dbReference type="PANTHER" id="PTHR23417:SF14">
    <property type="entry name" value="PENTACOTRIPEPTIDE-REPEAT REGION OF PRORP DOMAIN-CONTAINING PROTEIN"/>
    <property type="match status" value="1"/>
</dbReference>
<dbReference type="EC" id="2.1.1.33" evidence="9"/>
<evidence type="ECO:0000256" key="6">
    <source>
        <dbReference type="ARBA" id="ARBA00022694"/>
    </source>
</evidence>
<dbReference type="PANTHER" id="PTHR23417">
    <property type="entry name" value="3-DEOXY-D-MANNO-OCTULOSONIC-ACID TRANSFERASE/TRNA GUANINE-N 7 - -METHYLTRANSFERASE"/>
    <property type="match status" value="1"/>
</dbReference>
<evidence type="ECO:0000256" key="8">
    <source>
        <dbReference type="ARBA" id="ARBA00060767"/>
    </source>
</evidence>
<dbReference type="HAMAP" id="MF_01057">
    <property type="entry name" value="tRNA_methyltr_TrmB"/>
    <property type="match status" value="1"/>
</dbReference>
<gene>
    <name evidence="9" type="primary">trmB</name>
    <name evidence="10" type="ORF">AXX12_11585</name>
</gene>
<comment type="catalytic activity">
    <reaction evidence="1 9">
        <text>guanosine(46) in tRNA + S-adenosyl-L-methionine = N(7)-methylguanosine(46) in tRNA + S-adenosyl-L-homocysteine</text>
        <dbReference type="Rhea" id="RHEA:42708"/>
        <dbReference type="Rhea" id="RHEA-COMP:10188"/>
        <dbReference type="Rhea" id="RHEA-COMP:10189"/>
        <dbReference type="ChEBI" id="CHEBI:57856"/>
        <dbReference type="ChEBI" id="CHEBI:59789"/>
        <dbReference type="ChEBI" id="CHEBI:74269"/>
        <dbReference type="ChEBI" id="CHEBI:74480"/>
        <dbReference type="EC" id="2.1.1.33"/>
    </reaction>
</comment>
<dbReference type="Proteomes" id="UP000076268">
    <property type="component" value="Unassembled WGS sequence"/>
</dbReference>
<feature type="binding site" evidence="9">
    <location>
        <position position="68"/>
    </location>
    <ligand>
        <name>S-adenosyl-L-methionine</name>
        <dbReference type="ChEBI" id="CHEBI:59789"/>
    </ligand>
</feature>
<feature type="binding site" evidence="9">
    <location>
        <position position="117"/>
    </location>
    <ligand>
        <name>S-adenosyl-L-methionine</name>
        <dbReference type="ChEBI" id="CHEBI:59789"/>
    </ligand>
</feature>
<dbReference type="Pfam" id="PF02390">
    <property type="entry name" value="Methyltransf_4"/>
    <property type="match status" value="1"/>
</dbReference>
<dbReference type="EMBL" id="LSGP01000020">
    <property type="protein sequence ID" value="KYZ75832.1"/>
    <property type="molecule type" value="Genomic_DNA"/>
</dbReference>
<evidence type="ECO:0000256" key="5">
    <source>
        <dbReference type="ARBA" id="ARBA00022691"/>
    </source>
</evidence>
<dbReference type="GO" id="GO:0008176">
    <property type="term" value="F:tRNA (guanine(46)-N7)-methyltransferase activity"/>
    <property type="evidence" value="ECO:0007669"/>
    <property type="project" value="UniProtKB-UniRule"/>
</dbReference>
<accession>A0A154BPG3</accession>
<name>A0A154BPG3_ANASB</name>
<dbReference type="PROSITE" id="PS51625">
    <property type="entry name" value="SAM_MT_TRMB"/>
    <property type="match status" value="1"/>
</dbReference>
<keyword evidence="4 9" id="KW-0808">Transferase</keyword>
<dbReference type="CDD" id="cd02440">
    <property type="entry name" value="AdoMet_MTases"/>
    <property type="match status" value="1"/>
</dbReference>
<protein>
    <recommendedName>
        <fullName evidence="9">tRNA (guanine-N(7)-)-methyltransferase</fullName>
        <ecNumber evidence="9">2.1.1.33</ecNumber>
    </recommendedName>
    <alternativeName>
        <fullName evidence="9">tRNA (guanine(46)-N(7))-methyltransferase</fullName>
    </alternativeName>
    <alternativeName>
        <fullName evidence="9">tRNA(m7G46)-methyltransferase</fullName>
    </alternativeName>
</protein>
<keyword evidence="11" id="KW-1185">Reference proteome</keyword>
<organism evidence="10 11">
    <name type="scientific">Anaerosporomusa subterranea</name>
    <dbReference type="NCBI Taxonomy" id="1794912"/>
    <lineage>
        <taxon>Bacteria</taxon>
        <taxon>Bacillati</taxon>
        <taxon>Bacillota</taxon>
        <taxon>Negativicutes</taxon>
        <taxon>Acetonemataceae</taxon>
        <taxon>Anaerosporomusa</taxon>
    </lineage>
</organism>
<dbReference type="NCBIfam" id="NF001080">
    <property type="entry name" value="PRK00121.2-2"/>
    <property type="match status" value="1"/>
</dbReference>
<evidence type="ECO:0000256" key="1">
    <source>
        <dbReference type="ARBA" id="ARBA00000142"/>
    </source>
</evidence>
<dbReference type="AlphaFoldDB" id="A0A154BPG3"/>